<dbReference type="HOGENOM" id="CLU_1685096_0_0_0"/>
<sequence length="149" mass="17203">MKLVLEPHEGIGLIKLGMKRTELRKRMLEANAPLSGERGSMDYFFENSIQVEFESDGTVSFIGIACHERIELIYKGEDLFNLSAKDVFELIADSEKENHQYTENEYIFPDQIITLWEADSQYDRKGNEQRIAWAEIGIGDERHLTESTI</sequence>
<dbReference type="EMBL" id="CP001998">
    <property type="protein sequence ID" value="ADE53607.1"/>
    <property type="molecule type" value="Genomic_DNA"/>
</dbReference>
<organism evidence="1 2">
    <name type="scientific">Coraliomargarita akajimensis (strain DSM 45221 / IAM 15411 / JCM 23193 / KCTC 12865 / 04OKA010-24)</name>
    <dbReference type="NCBI Taxonomy" id="583355"/>
    <lineage>
        <taxon>Bacteria</taxon>
        <taxon>Pseudomonadati</taxon>
        <taxon>Verrucomicrobiota</taxon>
        <taxon>Opitutia</taxon>
        <taxon>Puniceicoccales</taxon>
        <taxon>Coraliomargaritaceae</taxon>
        <taxon>Coraliomargarita</taxon>
    </lineage>
</organism>
<evidence type="ECO:0000313" key="2">
    <source>
        <dbReference type="Proteomes" id="UP000000925"/>
    </source>
</evidence>
<dbReference type="Proteomes" id="UP000000925">
    <property type="component" value="Chromosome"/>
</dbReference>
<evidence type="ECO:0000313" key="1">
    <source>
        <dbReference type="EMBL" id="ADE53607.1"/>
    </source>
</evidence>
<dbReference type="OrthoDB" id="8604635at2"/>
<reference evidence="1 2" key="1">
    <citation type="journal article" date="2010" name="Stand. Genomic Sci.">
        <title>Complete genome sequence of Coraliomargarita akajimensis type strain (04OKA010-24).</title>
        <authorList>
            <person name="Mavromatis K."/>
            <person name="Abt B."/>
            <person name="Brambilla E."/>
            <person name="Lapidus A."/>
            <person name="Copeland A."/>
            <person name="Deshpande S."/>
            <person name="Nolan M."/>
            <person name="Lucas S."/>
            <person name="Tice H."/>
            <person name="Cheng J.F."/>
            <person name="Han C."/>
            <person name="Detter J.C."/>
            <person name="Woyke T."/>
            <person name="Goodwin L."/>
            <person name="Pitluck S."/>
            <person name="Held B."/>
            <person name="Brettin T."/>
            <person name="Tapia R."/>
            <person name="Ivanova N."/>
            <person name="Mikhailova N."/>
            <person name="Pati A."/>
            <person name="Liolios K."/>
            <person name="Chen A."/>
            <person name="Palaniappan K."/>
            <person name="Land M."/>
            <person name="Hauser L."/>
            <person name="Chang Y.J."/>
            <person name="Jeffries C.D."/>
            <person name="Rohde M."/>
            <person name="Goker M."/>
            <person name="Bristow J."/>
            <person name="Eisen J.A."/>
            <person name="Markowitz V."/>
            <person name="Hugenholtz P."/>
            <person name="Klenk H.P."/>
            <person name="Kyrpides N.C."/>
        </authorList>
    </citation>
    <scope>NUCLEOTIDE SEQUENCE [LARGE SCALE GENOMIC DNA]</scope>
    <source>
        <strain evidence="2">DSM 45221 / IAM 15411 / JCM 23193 / KCTC 12865</strain>
    </source>
</reference>
<proteinExistence type="predicted"/>
<dbReference type="RefSeq" id="WP_013042332.1">
    <property type="nucleotide sequence ID" value="NC_014008.1"/>
</dbReference>
<protein>
    <submittedName>
        <fullName evidence="1">Uncharacterized protein</fullName>
    </submittedName>
</protein>
<gene>
    <name evidence="1" type="ordered locus">Caka_0582</name>
</gene>
<keyword evidence="2" id="KW-1185">Reference proteome</keyword>
<dbReference type="STRING" id="583355.Caka_0582"/>
<dbReference type="eggNOG" id="ENOG503385E">
    <property type="taxonomic scope" value="Bacteria"/>
</dbReference>
<dbReference type="KEGG" id="caa:Caka_0582"/>
<dbReference type="AlphaFoldDB" id="D5ENU8"/>
<accession>D5ENU8</accession>
<name>D5ENU8_CORAD</name>